<dbReference type="AlphaFoldDB" id="A0A498JEA2"/>
<evidence type="ECO:0000256" key="1">
    <source>
        <dbReference type="SAM" id="MobiDB-lite"/>
    </source>
</evidence>
<accession>A0A498JEA2</accession>
<sequence>MSASLTPIYGEAAPKSLTRDLPFMGEGTCHRIKCDLYNNYRGMKNNTRYCQCGTLQSTPLRGPTSSSAHFRLRIGSDTKLSHPNPSPHHIPGSTPP</sequence>
<feature type="compositionally biased region" description="Pro residues" evidence="1">
    <location>
        <begin position="84"/>
        <end position="96"/>
    </location>
</feature>
<evidence type="ECO:0000313" key="2">
    <source>
        <dbReference type="EMBL" id="RXH92062.1"/>
    </source>
</evidence>
<comment type="caution">
    <text evidence="2">The sequence shown here is derived from an EMBL/GenBank/DDBJ whole genome shotgun (WGS) entry which is preliminary data.</text>
</comment>
<feature type="region of interest" description="Disordered" evidence="1">
    <location>
        <begin position="73"/>
        <end position="96"/>
    </location>
</feature>
<dbReference type="Proteomes" id="UP000290289">
    <property type="component" value="Chromosome 8"/>
</dbReference>
<protein>
    <submittedName>
        <fullName evidence="2">Uncharacterized protein</fullName>
    </submittedName>
</protein>
<reference evidence="2 3" key="1">
    <citation type="submission" date="2018-10" db="EMBL/GenBank/DDBJ databases">
        <title>A high-quality apple genome assembly.</title>
        <authorList>
            <person name="Hu J."/>
        </authorList>
    </citation>
    <scope>NUCLEOTIDE SEQUENCE [LARGE SCALE GENOMIC DNA]</scope>
    <source>
        <strain evidence="3">cv. HFTH1</strain>
        <tissue evidence="2">Young leaf</tissue>
    </source>
</reference>
<evidence type="ECO:0000313" key="3">
    <source>
        <dbReference type="Proteomes" id="UP000290289"/>
    </source>
</evidence>
<keyword evidence="3" id="KW-1185">Reference proteome</keyword>
<dbReference type="EMBL" id="RDQH01000334">
    <property type="protein sequence ID" value="RXH92062.1"/>
    <property type="molecule type" value="Genomic_DNA"/>
</dbReference>
<proteinExistence type="predicted"/>
<name>A0A498JEA2_MALDO</name>
<organism evidence="2 3">
    <name type="scientific">Malus domestica</name>
    <name type="common">Apple</name>
    <name type="synonym">Pyrus malus</name>
    <dbReference type="NCBI Taxonomy" id="3750"/>
    <lineage>
        <taxon>Eukaryota</taxon>
        <taxon>Viridiplantae</taxon>
        <taxon>Streptophyta</taxon>
        <taxon>Embryophyta</taxon>
        <taxon>Tracheophyta</taxon>
        <taxon>Spermatophyta</taxon>
        <taxon>Magnoliopsida</taxon>
        <taxon>eudicotyledons</taxon>
        <taxon>Gunneridae</taxon>
        <taxon>Pentapetalae</taxon>
        <taxon>rosids</taxon>
        <taxon>fabids</taxon>
        <taxon>Rosales</taxon>
        <taxon>Rosaceae</taxon>
        <taxon>Amygdaloideae</taxon>
        <taxon>Maleae</taxon>
        <taxon>Malus</taxon>
    </lineage>
</organism>
<gene>
    <name evidence="2" type="ORF">DVH24_021085</name>
</gene>